<name>A0AAD4QYU2_9BILA</name>
<dbReference type="AlphaFoldDB" id="A0AAD4QYU2"/>
<proteinExistence type="predicted"/>
<evidence type="ECO:0000313" key="1">
    <source>
        <dbReference type="EMBL" id="KAI1710185.1"/>
    </source>
</evidence>
<comment type="caution">
    <text evidence="1">The sequence shown here is derived from an EMBL/GenBank/DDBJ whole genome shotgun (WGS) entry which is preliminary data.</text>
</comment>
<organism evidence="1 2">
    <name type="scientific">Ditylenchus destructor</name>
    <dbReference type="NCBI Taxonomy" id="166010"/>
    <lineage>
        <taxon>Eukaryota</taxon>
        <taxon>Metazoa</taxon>
        <taxon>Ecdysozoa</taxon>
        <taxon>Nematoda</taxon>
        <taxon>Chromadorea</taxon>
        <taxon>Rhabditida</taxon>
        <taxon>Tylenchina</taxon>
        <taxon>Tylenchomorpha</taxon>
        <taxon>Sphaerularioidea</taxon>
        <taxon>Anguinidae</taxon>
        <taxon>Anguininae</taxon>
        <taxon>Ditylenchus</taxon>
    </lineage>
</organism>
<gene>
    <name evidence="1" type="ORF">DdX_10861</name>
</gene>
<reference evidence="1" key="1">
    <citation type="submission" date="2022-01" db="EMBL/GenBank/DDBJ databases">
        <title>Genome Sequence Resource for Two Populations of Ditylenchus destructor, the Migratory Endoparasitic Phytonematode.</title>
        <authorList>
            <person name="Zhang H."/>
            <person name="Lin R."/>
            <person name="Xie B."/>
        </authorList>
    </citation>
    <scope>NUCLEOTIDE SEQUENCE</scope>
    <source>
        <strain evidence="1">BazhouSP</strain>
    </source>
</reference>
<dbReference type="EMBL" id="JAKKPZ010000027">
    <property type="protein sequence ID" value="KAI1710185.1"/>
    <property type="molecule type" value="Genomic_DNA"/>
</dbReference>
<keyword evidence="2" id="KW-1185">Reference proteome</keyword>
<accession>A0AAD4QYU2</accession>
<protein>
    <submittedName>
        <fullName evidence="1">Uncharacterized protein</fullName>
    </submittedName>
</protein>
<dbReference type="Proteomes" id="UP001201812">
    <property type="component" value="Unassembled WGS sequence"/>
</dbReference>
<evidence type="ECO:0000313" key="2">
    <source>
        <dbReference type="Proteomes" id="UP001201812"/>
    </source>
</evidence>
<sequence length="185" mass="21241">MCEVVESLRLLHRRYPNGCNAIQLCDFEEDLRKGTFDDELGKVRNIPAFSSLLDIGSQSFQMLVYVDGKYQVSADVLDVSFIRLRKNFCSNLYRLLHRLGGRARMCEIENSFASLTPRGIKIGVENVIELCNRYPLLFNLTSQDRLNCEVKSAVVELNKSFPDWLGYGRINMQLREVPLNSPERS</sequence>